<evidence type="ECO:0000256" key="1">
    <source>
        <dbReference type="ARBA" id="ARBA00004651"/>
    </source>
</evidence>
<keyword evidence="4 6" id="KW-1133">Transmembrane helix</keyword>
<dbReference type="Proteomes" id="UP000282297">
    <property type="component" value="Chromosome"/>
</dbReference>
<dbReference type="PANTHER" id="PTHR30619:SF1">
    <property type="entry name" value="RECOMBINATION PROTEIN 2"/>
    <property type="match status" value="1"/>
</dbReference>
<evidence type="ECO:0000256" key="6">
    <source>
        <dbReference type="SAM" id="Phobius"/>
    </source>
</evidence>
<evidence type="ECO:0000256" key="4">
    <source>
        <dbReference type="ARBA" id="ARBA00022989"/>
    </source>
</evidence>
<comment type="subcellular location">
    <subcellularLocation>
        <location evidence="1">Cell membrane</location>
        <topology evidence="1">Multi-pass membrane protein</topology>
    </subcellularLocation>
</comment>
<feature type="transmembrane region" description="Helical" evidence="6">
    <location>
        <begin position="364"/>
        <end position="384"/>
    </location>
</feature>
<evidence type="ECO:0000256" key="5">
    <source>
        <dbReference type="ARBA" id="ARBA00023136"/>
    </source>
</evidence>
<evidence type="ECO:0000256" key="2">
    <source>
        <dbReference type="ARBA" id="ARBA00022475"/>
    </source>
</evidence>
<dbReference type="EMBL" id="CP034171">
    <property type="protein sequence ID" value="AZI19644.1"/>
    <property type="molecule type" value="Genomic_DNA"/>
</dbReference>
<protein>
    <submittedName>
        <fullName evidence="9">ComEC family competence protein</fullName>
    </submittedName>
</protein>
<name>A0A3G8WN93_9FLAO</name>
<evidence type="ECO:0000259" key="7">
    <source>
        <dbReference type="Pfam" id="PF03772"/>
    </source>
</evidence>
<feature type="domain" description="ComEC/Rec2-related protein" evidence="7">
    <location>
        <begin position="149"/>
        <end position="407"/>
    </location>
</feature>
<keyword evidence="2" id="KW-1003">Cell membrane</keyword>
<feature type="transmembrane region" description="Helical" evidence="6">
    <location>
        <begin position="247"/>
        <end position="266"/>
    </location>
</feature>
<proteinExistence type="predicted"/>
<sequence length="435" mass="50445">MDFKKPQIPTFDGKQNMVFQLRKKLNSSEKYRRYEVEILKVVNSGSAPFNAVISVPKADEQLDFTKYYQTESYINRVEAPNNNFQFNYAKYLSRKNIFHQAFINGEVITVPKKALTFSEKIKQQRLNVLQNIDHSSLQPRNKEFLKGIILADRTEMDEETVSDFNKSGLVHLLAISGTHMVIIFWLLIWVLRKLIPLKFRNLSIILALVFIWFFAIFIDYGSSVLRSCIMITAYYMFVLLQRKSDLLHALALAGFMILIFDTNQIYDVGFQLSFLAVLGIYWLNQPILKYLPKPKNNFQNFLVNIPSVSLSAQLATLPLVIYYFHQYSLVSILANLIIIPFSEIIIISSLVMTVLLVFKIDFSLFNLIYDGMVNTLLSAIKWFANLDFAFFKNIPMTLLEASLLLLSFYFLRDVLLKKDFKSAVRFSYGMLIFLP</sequence>
<dbReference type="PANTHER" id="PTHR30619">
    <property type="entry name" value="DNA INTERNALIZATION/COMPETENCE PROTEIN COMEC/REC2"/>
    <property type="match status" value="1"/>
</dbReference>
<evidence type="ECO:0000313" key="9">
    <source>
        <dbReference type="EMBL" id="AZI19644.1"/>
    </source>
</evidence>
<gene>
    <name evidence="9" type="ORF">EIH08_01915</name>
</gene>
<dbReference type="GO" id="GO:0005886">
    <property type="term" value="C:plasma membrane"/>
    <property type="evidence" value="ECO:0007669"/>
    <property type="project" value="UniProtKB-SubCell"/>
</dbReference>
<reference evidence="10" key="1">
    <citation type="submission" date="2018-11" db="EMBL/GenBank/DDBJ databases">
        <title>Proposal to divide the Flavobacteriaceae and reorganize its genera based on Amino Acid Identity values calculated from whole genome sequences.</title>
        <authorList>
            <person name="Nicholson A.C."/>
            <person name="Gulvik C.A."/>
            <person name="Whitney A.M."/>
            <person name="Humrighouse B.W."/>
            <person name="Bell M."/>
            <person name="Holmes B."/>
            <person name="Steigerwalt A.B."/>
            <person name="Villarma A."/>
            <person name="Sheth M."/>
            <person name="Batra D."/>
            <person name="Pryor J."/>
            <person name="Bernardet J.-F."/>
            <person name="Hugo C."/>
            <person name="Kampfer P."/>
            <person name="Newman J.D."/>
            <person name="McQuiston J.R."/>
        </authorList>
    </citation>
    <scope>NUCLEOTIDE SEQUENCE [LARGE SCALE GENOMIC DNA]</scope>
    <source>
        <strain evidence="10">H4753</strain>
    </source>
</reference>
<feature type="transmembrane region" description="Helical" evidence="6">
    <location>
        <begin position="202"/>
        <end position="218"/>
    </location>
</feature>
<feature type="transmembrane region" description="Helical" evidence="6">
    <location>
        <begin position="169"/>
        <end position="190"/>
    </location>
</feature>
<dbReference type="Pfam" id="PF13567">
    <property type="entry name" value="DUF4131"/>
    <property type="match status" value="1"/>
</dbReference>
<keyword evidence="3 6" id="KW-0812">Transmembrane</keyword>
<evidence type="ECO:0000256" key="3">
    <source>
        <dbReference type="ARBA" id="ARBA00022692"/>
    </source>
</evidence>
<evidence type="ECO:0000259" key="8">
    <source>
        <dbReference type="Pfam" id="PF13567"/>
    </source>
</evidence>
<dbReference type="InterPro" id="IPR052159">
    <property type="entry name" value="Competence_DNA_uptake"/>
</dbReference>
<dbReference type="NCBIfam" id="TIGR00360">
    <property type="entry name" value="ComEC_N-term"/>
    <property type="match status" value="1"/>
</dbReference>
<feature type="transmembrane region" description="Helical" evidence="6">
    <location>
        <begin position="272"/>
        <end position="291"/>
    </location>
</feature>
<dbReference type="InterPro" id="IPR025405">
    <property type="entry name" value="DUF4131"/>
</dbReference>
<dbReference type="Pfam" id="PF03772">
    <property type="entry name" value="Competence"/>
    <property type="match status" value="1"/>
</dbReference>
<accession>A0A3G8WN93</accession>
<keyword evidence="5 6" id="KW-0472">Membrane</keyword>
<feature type="transmembrane region" description="Helical" evidence="6">
    <location>
        <begin position="303"/>
        <end position="324"/>
    </location>
</feature>
<dbReference type="InterPro" id="IPR004477">
    <property type="entry name" value="ComEC_N"/>
</dbReference>
<feature type="transmembrane region" description="Helical" evidence="6">
    <location>
        <begin position="330"/>
        <end position="357"/>
    </location>
</feature>
<evidence type="ECO:0000313" key="10">
    <source>
        <dbReference type="Proteomes" id="UP000282297"/>
    </source>
</evidence>
<dbReference type="AlphaFoldDB" id="A0A3G8WN93"/>
<organism evidence="9 10">
    <name type="scientific">Chryseobacterium taklimakanense</name>
    <dbReference type="NCBI Taxonomy" id="536441"/>
    <lineage>
        <taxon>Bacteria</taxon>
        <taxon>Pseudomonadati</taxon>
        <taxon>Bacteroidota</taxon>
        <taxon>Flavobacteriia</taxon>
        <taxon>Flavobacteriales</taxon>
        <taxon>Weeksellaceae</taxon>
        <taxon>Chryseobacterium group</taxon>
        <taxon>Chryseobacterium</taxon>
    </lineage>
</organism>
<feature type="domain" description="DUF4131" evidence="8">
    <location>
        <begin position="20"/>
        <end position="106"/>
    </location>
</feature>
<feature type="transmembrane region" description="Helical" evidence="6">
    <location>
        <begin position="390"/>
        <end position="411"/>
    </location>
</feature>